<proteinExistence type="predicted"/>
<keyword evidence="3" id="KW-1185">Reference proteome</keyword>
<sequence>MRAMRYALPPFPLLDPRPGGPQAGGHPERHKARDPELPAGGAPGRGARNAQPRPPGAGSADLESAWSGVQPCFCLCFGFSQMIITRPLRRMTLHFSQMGLTDGRTFNVFPPPHGPESGRSPVT</sequence>
<evidence type="ECO:0000313" key="2">
    <source>
        <dbReference type="EMBL" id="BDG62245.1"/>
    </source>
</evidence>
<feature type="region of interest" description="Disordered" evidence="1">
    <location>
        <begin position="1"/>
        <end position="63"/>
    </location>
</feature>
<accession>A0AA35CR30</accession>
<feature type="region of interest" description="Disordered" evidence="1">
    <location>
        <begin position="103"/>
        <end position="123"/>
    </location>
</feature>
<dbReference type="AntiFam" id="ANF00208">
    <property type="entry name" value="Shadow ORF (opposite rpmJ)"/>
</dbReference>
<name>A0AA35CR30_9FIRM</name>
<evidence type="ECO:0000313" key="3">
    <source>
        <dbReference type="Proteomes" id="UP001163687"/>
    </source>
</evidence>
<dbReference type="AlphaFoldDB" id="A0AA35CR30"/>
<evidence type="ECO:0000256" key="1">
    <source>
        <dbReference type="SAM" id="MobiDB-lite"/>
    </source>
</evidence>
<protein>
    <submittedName>
        <fullName evidence="2">Uncharacterized protein</fullName>
    </submittedName>
</protein>
<feature type="compositionally biased region" description="Pro residues" evidence="1">
    <location>
        <begin position="9"/>
        <end position="19"/>
    </location>
</feature>
<dbReference type="Proteomes" id="UP001163687">
    <property type="component" value="Chromosome"/>
</dbReference>
<dbReference type="EMBL" id="AP025628">
    <property type="protein sequence ID" value="BDG62245.1"/>
    <property type="molecule type" value="Genomic_DNA"/>
</dbReference>
<organism evidence="2 3">
    <name type="scientific">Caldinitratiruptor microaerophilus</name>
    <dbReference type="NCBI Taxonomy" id="671077"/>
    <lineage>
        <taxon>Bacteria</taxon>
        <taxon>Bacillati</taxon>
        <taxon>Bacillota</taxon>
        <taxon>Clostridia</taxon>
        <taxon>Eubacteriales</taxon>
        <taxon>Symbiobacteriaceae</taxon>
        <taxon>Caldinitratiruptor</taxon>
    </lineage>
</organism>
<gene>
    <name evidence="2" type="ORF">caldi_33350</name>
</gene>
<dbReference type="KEGG" id="cmic:caldi_33350"/>
<reference evidence="2" key="1">
    <citation type="submission" date="2022-03" db="EMBL/GenBank/DDBJ databases">
        <title>Complete genome sequence of Caldinitratiruptor microaerophilus.</title>
        <authorList>
            <person name="Mukaiyama R."/>
            <person name="Nishiyama T."/>
            <person name="Ueda K."/>
        </authorList>
    </citation>
    <scope>NUCLEOTIDE SEQUENCE</scope>
    <source>
        <strain evidence="2">JCM 16183</strain>
    </source>
</reference>